<dbReference type="PANTHER" id="PTHR35795:SF1">
    <property type="entry name" value="BIS(5'-NUCLEOSYL)-TETRAPHOSPHATASE, SYMMETRICAL"/>
    <property type="match status" value="1"/>
</dbReference>
<dbReference type="InterPro" id="IPR006674">
    <property type="entry name" value="HD_domain"/>
</dbReference>
<dbReference type="PROSITE" id="PS51831">
    <property type="entry name" value="HD"/>
    <property type="match status" value="1"/>
</dbReference>
<dbReference type="Pfam" id="PF13286">
    <property type="entry name" value="HD_assoc"/>
    <property type="match status" value="1"/>
</dbReference>
<gene>
    <name evidence="3" type="ORF">SAMN05660742_1122</name>
</gene>
<dbReference type="Gene3D" id="1.10.3210.10">
    <property type="entry name" value="Hypothetical protein af1432"/>
    <property type="match status" value="1"/>
</dbReference>
<dbReference type="CDD" id="cd00077">
    <property type="entry name" value="HDc"/>
    <property type="match status" value="1"/>
</dbReference>
<sequence>MNIRERTEQLEYDILSPYASKSKEAKRVTLEIDCQFRTKYQRDRDRILHAKSFRRLKHKTQVYIASGDHYRTRMTHSLEVSQISRTIARGLQLNEDLVEAIALAHDVGHTPFGHAGEETMQRLVGHFSHNEQSLRVIEYLERDGKGLNLTVQVKDGVVNHTGKITPKTLEGRIVKTADRIAYLCHDYDDGMRAGMLKSGDLPAVVKKTLGIDPSKMITAMVSDMIVSSIDQADIFMSPEFVEVMNTFRAFMFENIYHSNILAKERAQAGFVIEQLYLYFMKHFDRLPKEFLHREENWGKQIVVVDYIAGLTDSYSVQLFNEIFMPPISIRL</sequence>
<dbReference type="GO" id="GO:0016793">
    <property type="term" value="F:triphosphoric monoester hydrolase activity"/>
    <property type="evidence" value="ECO:0007669"/>
    <property type="project" value="InterPro"/>
</dbReference>
<dbReference type="AlphaFoldDB" id="A0A1H7AAH8"/>
<dbReference type="NCBIfam" id="NF002327">
    <property type="entry name" value="PRK01286.1-2"/>
    <property type="match status" value="1"/>
</dbReference>
<dbReference type="SMART" id="SM00471">
    <property type="entry name" value="HDc"/>
    <property type="match status" value="1"/>
</dbReference>
<dbReference type="InterPro" id="IPR003607">
    <property type="entry name" value="HD/PDEase_dom"/>
</dbReference>
<keyword evidence="1" id="KW-0378">Hydrolase</keyword>
<dbReference type="InterPro" id="IPR051094">
    <property type="entry name" value="Diverse_Catalytic_Enzymes"/>
</dbReference>
<dbReference type="RefSeq" id="WP_019553226.1">
    <property type="nucleotide sequence ID" value="NZ_FNZK01000012.1"/>
</dbReference>
<dbReference type="PANTHER" id="PTHR35795">
    <property type="entry name" value="SLR1885 PROTEIN"/>
    <property type="match status" value="1"/>
</dbReference>
<proteinExistence type="predicted"/>
<evidence type="ECO:0000259" key="2">
    <source>
        <dbReference type="PROSITE" id="PS51831"/>
    </source>
</evidence>
<dbReference type="Proteomes" id="UP000199662">
    <property type="component" value="Unassembled WGS sequence"/>
</dbReference>
<evidence type="ECO:0000256" key="1">
    <source>
        <dbReference type="ARBA" id="ARBA00022801"/>
    </source>
</evidence>
<dbReference type="NCBIfam" id="TIGR01353">
    <property type="entry name" value="dGTP_triPase"/>
    <property type="match status" value="1"/>
</dbReference>
<organism evidence="3 4">
    <name type="scientific">Propionispira arboris</name>
    <dbReference type="NCBI Taxonomy" id="84035"/>
    <lineage>
        <taxon>Bacteria</taxon>
        <taxon>Bacillati</taxon>
        <taxon>Bacillota</taxon>
        <taxon>Negativicutes</taxon>
        <taxon>Selenomonadales</taxon>
        <taxon>Selenomonadaceae</taxon>
        <taxon>Propionispira</taxon>
    </lineage>
</organism>
<evidence type="ECO:0000313" key="3">
    <source>
        <dbReference type="EMBL" id="SEJ61926.1"/>
    </source>
</evidence>
<dbReference type="Pfam" id="PF01966">
    <property type="entry name" value="HD"/>
    <property type="match status" value="1"/>
</dbReference>
<protein>
    <submittedName>
        <fullName evidence="3">dGTPase</fullName>
    </submittedName>
</protein>
<dbReference type="InterPro" id="IPR026875">
    <property type="entry name" value="PHydrolase_assoc_dom"/>
</dbReference>
<dbReference type="InterPro" id="IPR006261">
    <property type="entry name" value="dGTPase"/>
</dbReference>
<evidence type="ECO:0000313" key="4">
    <source>
        <dbReference type="Proteomes" id="UP000199662"/>
    </source>
</evidence>
<keyword evidence="4" id="KW-1185">Reference proteome</keyword>
<reference evidence="4" key="1">
    <citation type="submission" date="2016-10" db="EMBL/GenBank/DDBJ databases">
        <authorList>
            <person name="Varghese N."/>
            <person name="Submissions S."/>
        </authorList>
    </citation>
    <scope>NUCLEOTIDE SEQUENCE [LARGE SCALE GENOMIC DNA]</scope>
    <source>
        <strain evidence="4">DSM 2179</strain>
    </source>
</reference>
<dbReference type="EMBL" id="FNZK01000012">
    <property type="protein sequence ID" value="SEJ61926.1"/>
    <property type="molecule type" value="Genomic_DNA"/>
</dbReference>
<dbReference type="STRING" id="84035.SAMN05660742_1122"/>
<name>A0A1H7AAH8_9FIRM</name>
<dbReference type="SUPFAM" id="SSF109604">
    <property type="entry name" value="HD-domain/PDEase-like"/>
    <property type="match status" value="1"/>
</dbReference>
<feature type="domain" description="HD" evidence="2">
    <location>
        <begin position="73"/>
        <end position="183"/>
    </location>
</feature>
<accession>A0A1H7AAH8</accession>